<gene>
    <name evidence="1" type="ORF">PsorP6_009757</name>
</gene>
<organism evidence="1 2">
    <name type="scientific">Peronosclerospora sorghi</name>
    <dbReference type="NCBI Taxonomy" id="230839"/>
    <lineage>
        <taxon>Eukaryota</taxon>
        <taxon>Sar</taxon>
        <taxon>Stramenopiles</taxon>
        <taxon>Oomycota</taxon>
        <taxon>Peronosporomycetes</taxon>
        <taxon>Peronosporales</taxon>
        <taxon>Peronosporaceae</taxon>
        <taxon>Peronosclerospora</taxon>
    </lineage>
</organism>
<name>A0ACC0W1T0_9STRA</name>
<dbReference type="Proteomes" id="UP001163321">
    <property type="component" value="Chromosome 5"/>
</dbReference>
<accession>A0ACC0W1T0</accession>
<keyword evidence="2" id="KW-1185">Reference proteome</keyword>
<evidence type="ECO:0000313" key="2">
    <source>
        <dbReference type="Proteomes" id="UP001163321"/>
    </source>
</evidence>
<evidence type="ECO:0000313" key="1">
    <source>
        <dbReference type="EMBL" id="KAI9912073.1"/>
    </source>
</evidence>
<sequence length="67" mass="7781">MKANVKHLRTGFDILCRWSSTLDREVRVLAWHVNFLGPTISIEGLEVNRKKALAIEMWKTPTTLKEM</sequence>
<reference evidence="1 2" key="1">
    <citation type="journal article" date="2022" name="bioRxiv">
        <title>The genome of the oomycete Peronosclerospora sorghi, a cosmopolitan pathogen of maize and sorghum, is inflated with dispersed pseudogenes.</title>
        <authorList>
            <person name="Fletcher K."/>
            <person name="Martin F."/>
            <person name="Isakeit T."/>
            <person name="Cavanaugh K."/>
            <person name="Magill C."/>
            <person name="Michelmore R."/>
        </authorList>
    </citation>
    <scope>NUCLEOTIDE SEQUENCE [LARGE SCALE GENOMIC DNA]</scope>
    <source>
        <strain evidence="1">P6</strain>
    </source>
</reference>
<dbReference type="EMBL" id="CM047584">
    <property type="protein sequence ID" value="KAI9912073.1"/>
    <property type="molecule type" value="Genomic_DNA"/>
</dbReference>
<proteinExistence type="predicted"/>
<comment type="caution">
    <text evidence="1">The sequence shown here is derived from an EMBL/GenBank/DDBJ whole genome shotgun (WGS) entry which is preliminary data.</text>
</comment>
<protein>
    <submittedName>
        <fullName evidence="1">Uncharacterized protein</fullName>
    </submittedName>
</protein>